<evidence type="ECO:0000256" key="2">
    <source>
        <dbReference type="ARBA" id="ARBA00002764"/>
    </source>
</evidence>
<evidence type="ECO:0000256" key="1">
    <source>
        <dbReference type="ARBA" id="ARBA00001478"/>
    </source>
</evidence>
<comment type="pathway">
    <text evidence="7">Glycan biosynthesis; glycogen biosynthesis.</text>
</comment>
<evidence type="ECO:0000259" key="9">
    <source>
        <dbReference type="Pfam" id="PF08323"/>
    </source>
</evidence>
<dbReference type="SUPFAM" id="SSF53756">
    <property type="entry name" value="UDP-Glycosyltransferase/glycogen phosphorylase"/>
    <property type="match status" value="1"/>
</dbReference>
<dbReference type="Gene3D" id="3.40.50.2000">
    <property type="entry name" value="Glycogen Phosphorylase B"/>
    <property type="match status" value="2"/>
</dbReference>
<keyword evidence="11" id="KW-1185">Reference proteome</keyword>
<gene>
    <name evidence="7" type="primary">glgA</name>
    <name evidence="10" type="ORF">SAMN02745751_00076</name>
</gene>
<dbReference type="Pfam" id="PF00534">
    <property type="entry name" value="Glycos_transf_1"/>
    <property type="match status" value="1"/>
</dbReference>
<dbReference type="GO" id="GO:0009011">
    <property type="term" value="F:alpha-1,4-glucan glucosyltransferase (ADP-glucose donor) activity"/>
    <property type="evidence" value="ECO:0007669"/>
    <property type="project" value="UniProtKB-UniRule"/>
</dbReference>
<dbReference type="InterPro" id="IPR011835">
    <property type="entry name" value="GS/SS"/>
</dbReference>
<evidence type="ECO:0000256" key="7">
    <source>
        <dbReference type="HAMAP-Rule" id="MF_00484"/>
    </source>
</evidence>
<evidence type="ECO:0000256" key="5">
    <source>
        <dbReference type="ARBA" id="ARBA00022679"/>
    </source>
</evidence>
<dbReference type="GO" id="GO:0005978">
    <property type="term" value="P:glycogen biosynthetic process"/>
    <property type="evidence" value="ECO:0007669"/>
    <property type="project" value="UniProtKB-UniRule"/>
</dbReference>
<dbReference type="PANTHER" id="PTHR45825:SF11">
    <property type="entry name" value="ALPHA AMYLASE DOMAIN-CONTAINING PROTEIN"/>
    <property type="match status" value="1"/>
</dbReference>
<feature type="domain" description="Starch synthase catalytic" evidence="9">
    <location>
        <begin position="2"/>
        <end position="234"/>
    </location>
</feature>
<dbReference type="Proteomes" id="UP000184052">
    <property type="component" value="Unassembled WGS sequence"/>
</dbReference>
<dbReference type="InterPro" id="IPR013534">
    <property type="entry name" value="Starch_synth_cat_dom"/>
</dbReference>
<feature type="binding site" evidence="7">
    <location>
        <position position="15"/>
    </location>
    <ligand>
        <name>ADP-alpha-D-glucose</name>
        <dbReference type="ChEBI" id="CHEBI:57498"/>
    </ligand>
</feature>
<keyword evidence="4 7" id="KW-0328">Glycosyltransferase</keyword>
<protein>
    <recommendedName>
        <fullName evidence="7">Glycogen synthase</fullName>
        <ecNumber evidence="7">2.4.1.21</ecNumber>
    </recommendedName>
    <alternativeName>
        <fullName evidence="7">Starch [bacterial glycogen] synthase</fullName>
    </alternativeName>
</protein>
<sequence>MNILFATSECVPFIKTGGLADVAGSLPKALKDKNTDIRVVMPLYANISEKYKKKMKKVDEFDVGLNWRKQTCEIFSLKNDGVMHYFLGNDYYFNREGGIYGHYDDGERFLFYSKAVLEMLPYIDYIPDIMHCNDWHTAIIPYLANTHYKPHYTDMKTVLTIHNIKYQGIYGRETLFDILDLKPEEITLDFEYNDAINIMKSGIYNADWITTVSPSYARELEFDYFGEGLEGVISVNRYKMTGILNGIDYDAHNPAKDKNLYAAYTRSYNKKQENKEKLLEELGLEYDENRPVIGMITRLDELKGIDLVMAVGKEIMDLDVNLVLLGTGEEMYEDYFRYLESQYPEKMSARIMFDSKTASRIYAGSDIMLMPSRVEPCGLNQIIALKYGTVPVVRNTGGLGDTIFEYDEVANEGNGFKFDDYNAHAMLFEIEKAVDIYKNNRESWKKLVANAFKCKYDWKASAAEYKKVYKNTMIRQEDENILQLT</sequence>
<feature type="domain" description="Glycosyl transferase family 1" evidence="8">
    <location>
        <begin position="287"/>
        <end position="445"/>
    </location>
</feature>
<dbReference type="Pfam" id="PF08323">
    <property type="entry name" value="Glyco_transf_5"/>
    <property type="match status" value="1"/>
</dbReference>
<organism evidence="10 11">
    <name type="scientific">Dethiosulfatibacter aminovorans DSM 17477</name>
    <dbReference type="NCBI Taxonomy" id="1121476"/>
    <lineage>
        <taxon>Bacteria</taxon>
        <taxon>Bacillati</taxon>
        <taxon>Bacillota</taxon>
        <taxon>Tissierellia</taxon>
        <taxon>Dethiosulfatibacter</taxon>
    </lineage>
</organism>
<evidence type="ECO:0000256" key="6">
    <source>
        <dbReference type="ARBA" id="ARBA00023056"/>
    </source>
</evidence>
<dbReference type="UniPathway" id="UPA00164"/>
<evidence type="ECO:0000259" key="8">
    <source>
        <dbReference type="Pfam" id="PF00534"/>
    </source>
</evidence>
<evidence type="ECO:0000313" key="11">
    <source>
        <dbReference type="Proteomes" id="UP000184052"/>
    </source>
</evidence>
<dbReference type="AlphaFoldDB" id="A0A1M6ADQ9"/>
<keyword evidence="5 7" id="KW-0808">Transferase</keyword>
<evidence type="ECO:0000256" key="3">
    <source>
        <dbReference type="ARBA" id="ARBA00010281"/>
    </source>
</evidence>
<dbReference type="STRING" id="1121476.SAMN02745751_00076"/>
<dbReference type="NCBIfam" id="TIGR02095">
    <property type="entry name" value="glgA"/>
    <property type="match status" value="1"/>
</dbReference>
<dbReference type="EC" id="2.4.1.21" evidence="7"/>
<comment type="function">
    <text evidence="2 7">Synthesizes alpha-1,4-glucan chains using ADP-glucose.</text>
</comment>
<comment type="similarity">
    <text evidence="3 7">Belongs to the glycosyltransferase 1 family. Bacterial/plant glycogen synthase subfamily.</text>
</comment>
<name>A0A1M6ADQ9_9FIRM</name>
<comment type="catalytic activity">
    <reaction evidence="1 7">
        <text>[(1-&gt;4)-alpha-D-glucosyl](n) + ADP-alpha-D-glucose = [(1-&gt;4)-alpha-D-glucosyl](n+1) + ADP + H(+)</text>
        <dbReference type="Rhea" id="RHEA:18189"/>
        <dbReference type="Rhea" id="RHEA-COMP:9584"/>
        <dbReference type="Rhea" id="RHEA-COMP:9587"/>
        <dbReference type="ChEBI" id="CHEBI:15378"/>
        <dbReference type="ChEBI" id="CHEBI:15444"/>
        <dbReference type="ChEBI" id="CHEBI:57498"/>
        <dbReference type="ChEBI" id="CHEBI:456216"/>
        <dbReference type="EC" id="2.4.1.21"/>
    </reaction>
</comment>
<dbReference type="OrthoDB" id="9808590at2"/>
<evidence type="ECO:0000313" key="10">
    <source>
        <dbReference type="EMBL" id="SHI34323.1"/>
    </source>
</evidence>
<dbReference type="NCBIfam" id="NF001898">
    <property type="entry name" value="PRK00654.1-1"/>
    <property type="match status" value="1"/>
</dbReference>
<dbReference type="EMBL" id="FQZL01000004">
    <property type="protein sequence ID" value="SHI34323.1"/>
    <property type="molecule type" value="Genomic_DNA"/>
</dbReference>
<keyword evidence="6 7" id="KW-0320">Glycogen biosynthesis</keyword>
<reference evidence="10 11" key="1">
    <citation type="submission" date="2016-11" db="EMBL/GenBank/DDBJ databases">
        <authorList>
            <person name="Jaros S."/>
            <person name="Januszkiewicz K."/>
            <person name="Wedrychowicz H."/>
        </authorList>
    </citation>
    <scope>NUCLEOTIDE SEQUENCE [LARGE SCALE GENOMIC DNA]</scope>
    <source>
        <strain evidence="10 11">DSM 17477</strain>
    </source>
</reference>
<proteinExistence type="inferred from homology"/>
<dbReference type="PANTHER" id="PTHR45825">
    <property type="entry name" value="GRANULE-BOUND STARCH SYNTHASE 1, CHLOROPLASTIC/AMYLOPLASTIC"/>
    <property type="match status" value="1"/>
</dbReference>
<dbReference type="CDD" id="cd03791">
    <property type="entry name" value="GT5_Glycogen_synthase_DULL1-like"/>
    <property type="match status" value="1"/>
</dbReference>
<dbReference type="InterPro" id="IPR001296">
    <property type="entry name" value="Glyco_trans_1"/>
</dbReference>
<dbReference type="HAMAP" id="MF_00484">
    <property type="entry name" value="Glycogen_synth"/>
    <property type="match status" value="1"/>
</dbReference>
<dbReference type="RefSeq" id="WP_073045430.1">
    <property type="nucleotide sequence ID" value="NZ_FQZL01000004.1"/>
</dbReference>
<evidence type="ECO:0000256" key="4">
    <source>
        <dbReference type="ARBA" id="ARBA00022676"/>
    </source>
</evidence>
<accession>A0A1M6ADQ9</accession>
<dbReference type="GO" id="GO:0004373">
    <property type="term" value="F:alpha-1,4-glucan glucosyltransferase (UDP-glucose donor) activity"/>
    <property type="evidence" value="ECO:0007669"/>
    <property type="project" value="InterPro"/>
</dbReference>